<evidence type="ECO:0000313" key="3">
    <source>
        <dbReference type="Proteomes" id="UP000215545"/>
    </source>
</evidence>
<feature type="transmembrane region" description="Helical" evidence="1">
    <location>
        <begin position="20"/>
        <end position="36"/>
    </location>
</feature>
<reference evidence="3" key="1">
    <citation type="submission" date="2017-03" db="EMBL/GenBank/DDBJ databases">
        <title>Bacillus sp. V-88(T) DSM27956, whole genome shotgun sequencing project.</title>
        <authorList>
            <person name="Dastager S.G."/>
            <person name="Neurgaonkar P.S."/>
            <person name="Dharne M.S."/>
        </authorList>
    </citation>
    <scope>NUCLEOTIDE SEQUENCE [LARGE SCALE GENOMIC DNA]</scope>
    <source>
        <strain evidence="3">DSM 25145</strain>
    </source>
</reference>
<feature type="transmembrane region" description="Helical" evidence="1">
    <location>
        <begin position="174"/>
        <end position="192"/>
    </location>
</feature>
<evidence type="ECO:0000256" key="1">
    <source>
        <dbReference type="SAM" id="Phobius"/>
    </source>
</evidence>
<keyword evidence="1" id="KW-0812">Transmembrane</keyword>
<accession>A0ABX4EHQ2</accession>
<feature type="transmembrane region" description="Helical" evidence="1">
    <location>
        <begin position="110"/>
        <end position="127"/>
    </location>
</feature>
<dbReference type="EMBL" id="MWSK01000002">
    <property type="protein sequence ID" value="OXS79356.1"/>
    <property type="molecule type" value="Genomic_DNA"/>
</dbReference>
<comment type="caution">
    <text evidence="2">The sequence shown here is derived from an EMBL/GenBank/DDBJ whole genome shotgun (WGS) entry which is preliminary data.</text>
</comment>
<feature type="transmembrane region" description="Helical" evidence="1">
    <location>
        <begin position="48"/>
        <end position="66"/>
    </location>
</feature>
<evidence type="ECO:0000313" key="2">
    <source>
        <dbReference type="EMBL" id="OXS79356.1"/>
    </source>
</evidence>
<organism evidence="2 3">
    <name type="scientific">Domibacillus enclensis</name>
    <dbReference type="NCBI Taxonomy" id="1017273"/>
    <lineage>
        <taxon>Bacteria</taxon>
        <taxon>Bacillati</taxon>
        <taxon>Bacillota</taxon>
        <taxon>Bacilli</taxon>
        <taxon>Bacillales</taxon>
        <taxon>Bacillaceae</taxon>
        <taxon>Domibacillus</taxon>
    </lineage>
</organism>
<feature type="transmembrane region" description="Helical" evidence="1">
    <location>
        <begin position="133"/>
        <end position="153"/>
    </location>
</feature>
<dbReference type="Proteomes" id="UP000215545">
    <property type="component" value="Unassembled WGS sequence"/>
</dbReference>
<protein>
    <submittedName>
        <fullName evidence="2">Uncharacterized protein</fullName>
    </submittedName>
</protein>
<gene>
    <name evidence="2" type="ORF">B1B05_06170</name>
</gene>
<feature type="transmembrane region" description="Helical" evidence="1">
    <location>
        <begin position="78"/>
        <end position="98"/>
    </location>
</feature>
<keyword evidence="1" id="KW-1133">Transmembrane helix</keyword>
<keyword evidence="3" id="KW-1185">Reference proteome</keyword>
<name>A0ABX4EHQ2_9BACI</name>
<keyword evidence="1" id="KW-0472">Membrane</keyword>
<sequence length="196" mass="22162">MMERIVKMDIVQIGNVTLPAVQPAAAIALFGSWLYARMKLGKSFSEHISNAFFLFIAVWKVSVVLFQLELVIEAPLSLLYFNGGTKGFVLGLAAALAYMWRKKMSTHKSLLVWAVVMILYPLALAFLSSEWTYWHAVQAAGSLLFFFVVKEGIERALVLLLFWQLLFFSAEDQLISVTALAYIIVTAYLIVWRKKT</sequence>
<proteinExistence type="predicted"/>